<organism evidence="2 3">
    <name type="scientific">Legionella antarctica</name>
    <dbReference type="NCBI Taxonomy" id="2708020"/>
    <lineage>
        <taxon>Bacteria</taxon>
        <taxon>Pseudomonadati</taxon>
        <taxon>Pseudomonadota</taxon>
        <taxon>Gammaproteobacteria</taxon>
        <taxon>Legionellales</taxon>
        <taxon>Legionellaceae</taxon>
        <taxon>Legionella</taxon>
    </lineage>
</organism>
<dbReference type="RefSeq" id="WP_173236145.1">
    <property type="nucleotide sequence ID" value="NZ_AP022839.1"/>
</dbReference>
<dbReference type="AlphaFoldDB" id="A0A6F8T0J8"/>
<accession>A0A6F8T0J8</accession>
<evidence type="ECO:0000313" key="3">
    <source>
        <dbReference type="Proteomes" id="UP000502894"/>
    </source>
</evidence>
<dbReference type="EMBL" id="AP022839">
    <property type="protein sequence ID" value="BCA94175.1"/>
    <property type="molecule type" value="Genomic_DNA"/>
</dbReference>
<sequence>MNTSKLSYPKYRLFFLALIFSSSSVCFAERAGGYHQDAGNHLSSGYNHNGGYRPNYGYHQSTDELNYYTAPNIGNYVPGSGWGSPTVVVEPANDNDNCQIQQCNPNGNCITTQTCD</sequence>
<reference evidence="2" key="1">
    <citation type="journal article" date="2020" name="Microbiol. Resour. Announc.">
        <title>Complete Genome Sequence of Novel Psychrotolerant Legionella Strain TUM19329, Isolated from Antarctic Lake Sediment.</title>
        <authorList>
            <person name="Shimada S."/>
            <person name="Nakai R."/>
            <person name="Aoki K."/>
            <person name="Shimoeda N."/>
            <person name="Ohno G."/>
            <person name="Miyazaki Y."/>
            <person name="Kudoh S."/>
            <person name="Imura S."/>
            <person name="Watanabe K."/>
            <person name="Ishii Y."/>
            <person name="Tateda K."/>
        </authorList>
    </citation>
    <scope>NUCLEOTIDE SEQUENCE [LARGE SCALE GENOMIC DNA]</scope>
    <source>
        <strain evidence="2">TUM19329</strain>
    </source>
</reference>
<keyword evidence="3" id="KW-1185">Reference proteome</keyword>
<evidence type="ECO:0008006" key="4">
    <source>
        <dbReference type="Google" id="ProtNLM"/>
    </source>
</evidence>
<feature type="signal peptide" evidence="1">
    <location>
        <begin position="1"/>
        <end position="28"/>
    </location>
</feature>
<gene>
    <name evidence="2" type="ORF">TUM19329_05360</name>
</gene>
<feature type="chain" id="PRO_5026331158" description="Secreted protein" evidence="1">
    <location>
        <begin position="29"/>
        <end position="116"/>
    </location>
</feature>
<evidence type="ECO:0000313" key="2">
    <source>
        <dbReference type="EMBL" id="BCA94175.1"/>
    </source>
</evidence>
<dbReference type="KEGG" id="lant:TUM19329_05360"/>
<keyword evidence="1" id="KW-0732">Signal</keyword>
<evidence type="ECO:0000256" key="1">
    <source>
        <dbReference type="SAM" id="SignalP"/>
    </source>
</evidence>
<name>A0A6F8T0J8_9GAMM</name>
<dbReference type="Proteomes" id="UP000502894">
    <property type="component" value="Chromosome"/>
</dbReference>
<proteinExistence type="predicted"/>
<protein>
    <recommendedName>
        <fullName evidence="4">Secreted protein</fullName>
    </recommendedName>
</protein>